<gene>
    <name evidence="2" type="ORF">U27_05784</name>
</gene>
<dbReference type="AlphaFoldDB" id="A0A081C2K4"/>
<dbReference type="HOGENOM" id="CLU_1871345_0_0_0"/>
<keyword evidence="1" id="KW-1133">Transmembrane helix</keyword>
<feature type="transmembrane region" description="Helical" evidence="1">
    <location>
        <begin position="109"/>
        <end position="134"/>
    </location>
</feature>
<dbReference type="EMBL" id="DF820468">
    <property type="protein sequence ID" value="GAK58809.1"/>
    <property type="molecule type" value="Genomic_DNA"/>
</dbReference>
<reference evidence="2" key="1">
    <citation type="journal article" date="2015" name="PeerJ">
        <title>First genomic representation of candidate bacterial phylum KSB3 points to enhanced environmental sensing as a trigger of wastewater bulking.</title>
        <authorList>
            <person name="Sekiguchi Y."/>
            <person name="Ohashi A."/>
            <person name="Parks D.H."/>
            <person name="Yamauchi T."/>
            <person name="Tyson G.W."/>
            <person name="Hugenholtz P."/>
        </authorList>
    </citation>
    <scope>NUCLEOTIDE SEQUENCE [LARGE SCALE GENOMIC DNA]</scope>
</reference>
<evidence type="ECO:0000313" key="2">
    <source>
        <dbReference type="EMBL" id="GAK58809.1"/>
    </source>
</evidence>
<evidence type="ECO:0000313" key="3">
    <source>
        <dbReference type="Proteomes" id="UP000030661"/>
    </source>
</evidence>
<keyword evidence="3" id="KW-1185">Reference proteome</keyword>
<keyword evidence="1" id="KW-0472">Membrane</keyword>
<proteinExistence type="predicted"/>
<keyword evidence="1" id="KW-0812">Transmembrane</keyword>
<accession>A0A081C2K4</accession>
<protein>
    <submittedName>
        <fullName evidence="2">Uncharacterized protein</fullName>
    </submittedName>
</protein>
<dbReference type="Proteomes" id="UP000030661">
    <property type="component" value="Unassembled WGS sequence"/>
</dbReference>
<name>A0A081C2K4_VECG1</name>
<sequence length="136" mass="14736">MTIQCSYCGKTLHVKPESAGKKGRCPACQQIIMIPRMDEDYSAPPAAPVSLDMEESINTDNAETAPPAAPVSLDTEESINTDNAEIVVSHDESDAEISSRKMASKLLKWLFIFGALFLLIFAVTIGGLMLYTALVK</sequence>
<organism evidence="2">
    <name type="scientific">Vecturithrix granuli</name>
    <dbReference type="NCBI Taxonomy" id="1499967"/>
    <lineage>
        <taxon>Bacteria</taxon>
        <taxon>Candidatus Moduliflexota</taxon>
        <taxon>Candidatus Vecturitrichia</taxon>
        <taxon>Candidatus Vecturitrichales</taxon>
        <taxon>Candidatus Vecturitrichaceae</taxon>
        <taxon>Candidatus Vecturithrix</taxon>
    </lineage>
</organism>
<evidence type="ECO:0000256" key="1">
    <source>
        <dbReference type="SAM" id="Phobius"/>
    </source>
</evidence>